<proteinExistence type="predicted"/>
<comment type="caution">
    <text evidence="1">The sequence shown here is derived from an EMBL/GenBank/DDBJ whole genome shotgun (WGS) entry which is preliminary data.</text>
</comment>
<gene>
    <name evidence="1" type="ORF">QJ522_06895</name>
</gene>
<reference evidence="1" key="1">
    <citation type="submission" date="2023-05" db="EMBL/GenBank/DDBJ databases">
        <title>Anaerotaeda fermentans gen. nov., sp. nov., a novel anaerobic planctomycete of the new family within the order Sedimentisphaerales isolated from Taman Peninsula, Russia.</title>
        <authorList>
            <person name="Khomyakova M.A."/>
            <person name="Merkel A.Y."/>
            <person name="Slobodkin A.I."/>
        </authorList>
    </citation>
    <scope>NUCLEOTIDE SEQUENCE</scope>
    <source>
        <strain evidence="1">M17dextr</strain>
    </source>
</reference>
<dbReference type="Proteomes" id="UP001431776">
    <property type="component" value="Unassembled WGS sequence"/>
</dbReference>
<sequence length="86" mass="9905">MASIDDVLDQMRTNPKGVRFANLCRVCDHYFGAARQGGTSHRIYRMPWCGDPRVNIQNNKGMAKAYQVRQVLKAIERLQHEETARD</sequence>
<accession>A0AAW6TWG3</accession>
<dbReference type="RefSeq" id="WP_349244176.1">
    <property type="nucleotide sequence ID" value="NZ_JASCXX010000006.1"/>
</dbReference>
<evidence type="ECO:0008006" key="3">
    <source>
        <dbReference type="Google" id="ProtNLM"/>
    </source>
</evidence>
<protein>
    <recommendedName>
        <fullName evidence="3">Toxin HicA</fullName>
    </recommendedName>
</protein>
<evidence type="ECO:0000313" key="2">
    <source>
        <dbReference type="Proteomes" id="UP001431776"/>
    </source>
</evidence>
<dbReference type="AlphaFoldDB" id="A0AAW6TWG3"/>
<name>A0AAW6TWG3_9BACT</name>
<dbReference type="EMBL" id="JASCXX010000006">
    <property type="protein sequence ID" value="MDI6448767.1"/>
    <property type="molecule type" value="Genomic_DNA"/>
</dbReference>
<organism evidence="1 2">
    <name type="scientific">Anaerobaca lacustris</name>
    <dbReference type="NCBI Taxonomy" id="3044600"/>
    <lineage>
        <taxon>Bacteria</taxon>
        <taxon>Pseudomonadati</taxon>
        <taxon>Planctomycetota</taxon>
        <taxon>Phycisphaerae</taxon>
        <taxon>Sedimentisphaerales</taxon>
        <taxon>Anaerobacaceae</taxon>
        <taxon>Anaerobaca</taxon>
    </lineage>
</organism>
<evidence type="ECO:0000313" key="1">
    <source>
        <dbReference type="EMBL" id="MDI6448767.1"/>
    </source>
</evidence>
<keyword evidence="2" id="KW-1185">Reference proteome</keyword>